<dbReference type="InterPro" id="IPR050525">
    <property type="entry name" value="ECM_Assembly_Org"/>
</dbReference>
<reference evidence="3" key="2">
    <citation type="journal article" date="2008" name="Genome Biol.">
        <title>Improved genome assembly and evidence-based global gene model set for the chordate Ciona intestinalis: new insight into intron and operon populations.</title>
        <authorList>
            <person name="Satou Y."/>
            <person name="Mineta K."/>
            <person name="Ogasawara M."/>
            <person name="Sasakura Y."/>
            <person name="Shoguchi E."/>
            <person name="Ueno K."/>
            <person name="Yamada L."/>
            <person name="Matsumoto J."/>
            <person name="Wasserscheid J."/>
            <person name="Dewar K."/>
            <person name="Wiley G.B."/>
            <person name="Macmil S.L."/>
            <person name="Roe B.A."/>
            <person name="Zeller R.W."/>
            <person name="Hastings K.E."/>
            <person name="Lemaire P."/>
            <person name="Lindquist E."/>
            <person name="Endo T."/>
            <person name="Hotta K."/>
            <person name="Inaba K."/>
        </authorList>
    </citation>
    <scope>NUCLEOTIDE SEQUENCE [LARGE SCALE GENOMIC DNA]</scope>
    <source>
        <strain evidence="3">wild type</strain>
    </source>
</reference>
<sequence length="218" mass="25003">MKLFLVALCFTFMFVAQVYGQCANYDNMDLVVAVDSSKSMGKPNFVEAKRLVVRLINSFNTSPTRTRVSMYKFSTFIDRRRELYLNEKMGNKRLQRKEVWGMPYNGYGSYVGRALSHAFRVSFTERLGDRPGSRNVLLVITDGRSYDGVKVISKRLRNLKDVMIYAIGVVPVNERGILQRTLTDMTNDMDRVFLAPPGDWAGPMFERLVAQFISDFCN</sequence>
<keyword evidence="1" id="KW-0732">Signal</keyword>
<feature type="domain" description="VWFA" evidence="2">
    <location>
        <begin position="29"/>
        <end position="208"/>
    </location>
</feature>
<dbReference type="EMBL" id="EAAA01000234">
    <property type="status" value="NOT_ANNOTATED_CDS"/>
    <property type="molecule type" value="Genomic_DNA"/>
</dbReference>
<dbReference type="Pfam" id="PF00092">
    <property type="entry name" value="VWA"/>
    <property type="match status" value="1"/>
</dbReference>
<dbReference type="Gene3D" id="3.40.50.410">
    <property type="entry name" value="von Willebrand factor, type A domain"/>
    <property type="match status" value="1"/>
</dbReference>
<dbReference type="PANTHER" id="PTHR24020">
    <property type="entry name" value="COLLAGEN ALPHA"/>
    <property type="match status" value="1"/>
</dbReference>
<dbReference type="PROSITE" id="PS50234">
    <property type="entry name" value="VWFA"/>
    <property type="match status" value="1"/>
</dbReference>
<feature type="chain" id="PRO_5003348866" description="VWFA domain-containing protein" evidence="1">
    <location>
        <begin position="21"/>
        <end position="218"/>
    </location>
</feature>
<dbReference type="PRINTS" id="PR00453">
    <property type="entry name" value="VWFADOMAIN"/>
</dbReference>
<dbReference type="GeneTree" id="ENSGT00940000167387"/>
<dbReference type="AlphaFoldDB" id="F7BPM7"/>
<evidence type="ECO:0000313" key="3">
    <source>
        <dbReference type="Ensembl" id="ENSCINP00000010938.3"/>
    </source>
</evidence>
<dbReference type="STRING" id="7719.ENSCINP00000010938"/>
<dbReference type="SMART" id="SM00327">
    <property type="entry name" value="VWA"/>
    <property type="match status" value="1"/>
</dbReference>
<dbReference type="Proteomes" id="UP000008144">
    <property type="component" value="Chromosome 1"/>
</dbReference>
<reference evidence="3" key="4">
    <citation type="submission" date="2025-09" db="UniProtKB">
        <authorList>
            <consortium name="Ensembl"/>
        </authorList>
    </citation>
    <scope>IDENTIFICATION</scope>
</reference>
<keyword evidence="4" id="KW-1185">Reference proteome</keyword>
<accession>F7BPM7</accession>
<dbReference type="HOGENOM" id="CLU_008905_3_1_1"/>
<dbReference type="InParanoid" id="F7BPM7"/>
<name>F7BPM7_CIOIN</name>
<feature type="signal peptide" evidence="1">
    <location>
        <begin position="1"/>
        <end position="20"/>
    </location>
</feature>
<dbReference type="SUPFAM" id="SSF53300">
    <property type="entry name" value="vWA-like"/>
    <property type="match status" value="1"/>
</dbReference>
<dbReference type="Ensembl" id="ENSCINT00000010938.3">
    <property type="protein sequence ID" value="ENSCINP00000010938.3"/>
    <property type="gene ID" value="ENSCING00000005320.3"/>
</dbReference>
<proteinExistence type="predicted"/>
<dbReference type="CDD" id="cd01450">
    <property type="entry name" value="vWFA_subfamily_ECM"/>
    <property type="match status" value="1"/>
</dbReference>
<dbReference type="PANTHER" id="PTHR24020:SF87">
    <property type="entry name" value="COLLAGEN ALPHA-1(VI) CHAIN-LIKE"/>
    <property type="match status" value="1"/>
</dbReference>
<reference evidence="4" key="1">
    <citation type="journal article" date="2002" name="Science">
        <title>The draft genome of Ciona intestinalis: insights into chordate and vertebrate origins.</title>
        <authorList>
            <person name="Dehal P."/>
            <person name="Satou Y."/>
            <person name="Campbell R.K."/>
            <person name="Chapman J."/>
            <person name="Degnan B."/>
            <person name="De Tomaso A."/>
            <person name="Davidson B."/>
            <person name="Di Gregorio A."/>
            <person name="Gelpke M."/>
            <person name="Goodstein D.M."/>
            <person name="Harafuji N."/>
            <person name="Hastings K.E."/>
            <person name="Ho I."/>
            <person name="Hotta K."/>
            <person name="Huang W."/>
            <person name="Kawashima T."/>
            <person name="Lemaire P."/>
            <person name="Martinez D."/>
            <person name="Meinertzhagen I.A."/>
            <person name="Necula S."/>
            <person name="Nonaka M."/>
            <person name="Putnam N."/>
            <person name="Rash S."/>
            <person name="Saiga H."/>
            <person name="Satake M."/>
            <person name="Terry A."/>
            <person name="Yamada L."/>
            <person name="Wang H.G."/>
            <person name="Awazu S."/>
            <person name="Azumi K."/>
            <person name="Boore J."/>
            <person name="Branno M."/>
            <person name="Chin-Bow S."/>
            <person name="DeSantis R."/>
            <person name="Doyle S."/>
            <person name="Francino P."/>
            <person name="Keys D.N."/>
            <person name="Haga S."/>
            <person name="Hayashi H."/>
            <person name="Hino K."/>
            <person name="Imai K.S."/>
            <person name="Inaba K."/>
            <person name="Kano S."/>
            <person name="Kobayashi K."/>
            <person name="Kobayashi M."/>
            <person name="Lee B.I."/>
            <person name="Makabe K.W."/>
            <person name="Manohar C."/>
            <person name="Matassi G."/>
            <person name="Medina M."/>
            <person name="Mochizuki Y."/>
            <person name="Mount S."/>
            <person name="Morishita T."/>
            <person name="Miura S."/>
            <person name="Nakayama A."/>
            <person name="Nishizaka S."/>
            <person name="Nomoto H."/>
            <person name="Ohta F."/>
            <person name="Oishi K."/>
            <person name="Rigoutsos I."/>
            <person name="Sano M."/>
            <person name="Sasaki A."/>
            <person name="Sasakura Y."/>
            <person name="Shoguchi E."/>
            <person name="Shin-i T."/>
            <person name="Spagnuolo A."/>
            <person name="Stainier D."/>
            <person name="Suzuki M.M."/>
            <person name="Tassy O."/>
            <person name="Takatori N."/>
            <person name="Tokuoka M."/>
            <person name="Yagi K."/>
            <person name="Yoshizaki F."/>
            <person name="Wada S."/>
            <person name="Zhang C."/>
            <person name="Hyatt P.D."/>
            <person name="Larimer F."/>
            <person name="Detter C."/>
            <person name="Doggett N."/>
            <person name="Glavina T."/>
            <person name="Hawkins T."/>
            <person name="Richardson P."/>
            <person name="Lucas S."/>
            <person name="Kohara Y."/>
            <person name="Levine M."/>
            <person name="Satoh N."/>
            <person name="Rokhsar D.S."/>
        </authorList>
    </citation>
    <scope>NUCLEOTIDE SEQUENCE [LARGE SCALE GENOMIC DNA]</scope>
</reference>
<evidence type="ECO:0000259" key="2">
    <source>
        <dbReference type="PROSITE" id="PS50234"/>
    </source>
</evidence>
<dbReference type="InterPro" id="IPR002035">
    <property type="entry name" value="VWF_A"/>
</dbReference>
<organism evidence="3 4">
    <name type="scientific">Ciona intestinalis</name>
    <name type="common">Transparent sea squirt</name>
    <name type="synonym">Ascidia intestinalis</name>
    <dbReference type="NCBI Taxonomy" id="7719"/>
    <lineage>
        <taxon>Eukaryota</taxon>
        <taxon>Metazoa</taxon>
        <taxon>Chordata</taxon>
        <taxon>Tunicata</taxon>
        <taxon>Ascidiacea</taxon>
        <taxon>Phlebobranchia</taxon>
        <taxon>Cionidae</taxon>
        <taxon>Ciona</taxon>
    </lineage>
</organism>
<dbReference type="InterPro" id="IPR036465">
    <property type="entry name" value="vWFA_dom_sf"/>
</dbReference>
<evidence type="ECO:0000256" key="1">
    <source>
        <dbReference type="SAM" id="SignalP"/>
    </source>
</evidence>
<reference evidence="3" key="3">
    <citation type="submission" date="2025-08" db="UniProtKB">
        <authorList>
            <consortium name="Ensembl"/>
        </authorList>
    </citation>
    <scope>IDENTIFICATION</scope>
</reference>
<protein>
    <recommendedName>
        <fullName evidence="2">VWFA domain-containing protein</fullName>
    </recommendedName>
</protein>
<evidence type="ECO:0000313" key="4">
    <source>
        <dbReference type="Proteomes" id="UP000008144"/>
    </source>
</evidence>